<evidence type="ECO:0000313" key="10">
    <source>
        <dbReference type="Proteomes" id="UP001056756"/>
    </source>
</evidence>
<evidence type="ECO:0000313" key="9">
    <source>
        <dbReference type="EMBL" id="URN92518.1"/>
    </source>
</evidence>
<dbReference type="GO" id="GO:0055085">
    <property type="term" value="P:transmembrane transport"/>
    <property type="evidence" value="ECO:0007669"/>
    <property type="project" value="InterPro"/>
</dbReference>
<dbReference type="SUPFAM" id="SSF161098">
    <property type="entry name" value="MetI-like"/>
    <property type="match status" value="1"/>
</dbReference>
<feature type="transmembrane region" description="Helical" evidence="7">
    <location>
        <begin position="261"/>
        <end position="281"/>
    </location>
</feature>
<protein>
    <submittedName>
        <fullName evidence="9">Sugar ABC transporter permease</fullName>
    </submittedName>
</protein>
<dbReference type="AlphaFoldDB" id="A0A9J6Z8Q5"/>
<feature type="transmembrane region" description="Helical" evidence="7">
    <location>
        <begin position="105"/>
        <end position="126"/>
    </location>
</feature>
<keyword evidence="4 7" id="KW-0812">Transmembrane</keyword>
<keyword evidence="6 7" id="KW-0472">Membrane</keyword>
<dbReference type="Pfam" id="PF00528">
    <property type="entry name" value="BPD_transp_1"/>
    <property type="match status" value="1"/>
</dbReference>
<feature type="transmembrane region" description="Helical" evidence="7">
    <location>
        <begin position="73"/>
        <end position="93"/>
    </location>
</feature>
<dbReference type="InterPro" id="IPR000515">
    <property type="entry name" value="MetI-like"/>
</dbReference>
<dbReference type="PANTHER" id="PTHR30193">
    <property type="entry name" value="ABC TRANSPORTER PERMEASE PROTEIN"/>
    <property type="match status" value="1"/>
</dbReference>
<comment type="subcellular location">
    <subcellularLocation>
        <location evidence="1">Cell membrane</location>
        <topology evidence="1">Multi-pass membrane protein</topology>
    </subcellularLocation>
</comment>
<dbReference type="Gene3D" id="1.10.3720.10">
    <property type="entry name" value="MetI-like"/>
    <property type="match status" value="1"/>
</dbReference>
<keyword evidence="3" id="KW-1003">Cell membrane</keyword>
<evidence type="ECO:0000256" key="4">
    <source>
        <dbReference type="ARBA" id="ARBA00022692"/>
    </source>
</evidence>
<evidence type="ECO:0000256" key="3">
    <source>
        <dbReference type="ARBA" id="ARBA00022475"/>
    </source>
</evidence>
<evidence type="ECO:0000256" key="6">
    <source>
        <dbReference type="ARBA" id="ARBA00023136"/>
    </source>
</evidence>
<evidence type="ECO:0000256" key="5">
    <source>
        <dbReference type="ARBA" id="ARBA00022989"/>
    </source>
</evidence>
<keyword evidence="2" id="KW-0813">Transport</keyword>
<evidence type="ECO:0000256" key="2">
    <source>
        <dbReference type="ARBA" id="ARBA00022448"/>
    </source>
</evidence>
<dbReference type="CDD" id="cd06261">
    <property type="entry name" value="TM_PBP2"/>
    <property type="match status" value="1"/>
</dbReference>
<sequence length="291" mass="32780">MSYTIQKKIVIFTFLLIPISLLLLFLIYPTIRLFQFSLTDWNGMSKSFNYVGFDNFVQAFQTPEVWKALSNNLLYFIVHVIFIPLEIMIAVYLNQKLRASNFFRTIVFMPYIINGVAVAYIFTYLYNPLNGPLNELLSVVGLESLTQKWLSDTDVVNYSLIAVSLWRFSGFHVILFLAGLQSIPNDLYEAATVDGAGALHKFRHISVPGIILVIDLVLFLNIRGALQVFDIPFLMTQGGPGTASTTFTVYTLETAFKFNNYGLASALAIILMVIIIAMSIVQKQLIKVKGD</sequence>
<proteinExistence type="predicted"/>
<evidence type="ECO:0000256" key="1">
    <source>
        <dbReference type="ARBA" id="ARBA00004651"/>
    </source>
</evidence>
<dbReference type="GO" id="GO:0005886">
    <property type="term" value="C:plasma membrane"/>
    <property type="evidence" value="ECO:0007669"/>
    <property type="project" value="UniProtKB-SubCell"/>
</dbReference>
<feature type="transmembrane region" description="Helical" evidence="7">
    <location>
        <begin position="9"/>
        <end position="31"/>
    </location>
</feature>
<keyword evidence="5 7" id="KW-1133">Transmembrane helix</keyword>
<dbReference type="EMBL" id="CP097899">
    <property type="protein sequence ID" value="URN92518.1"/>
    <property type="molecule type" value="Genomic_DNA"/>
</dbReference>
<name>A0A9J6Z8Q5_9BACL</name>
<feature type="transmembrane region" description="Helical" evidence="7">
    <location>
        <begin position="155"/>
        <end position="178"/>
    </location>
</feature>
<dbReference type="InterPro" id="IPR051393">
    <property type="entry name" value="ABC_transporter_permease"/>
</dbReference>
<dbReference type="KEGG" id="plig:NAG76_11460"/>
<dbReference type="PANTHER" id="PTHR30193:SF37">
    <property type="entry name" value="INNER MEMBRANE ABC TRANSPORTER PERMEASE PROTEIN YCJO"/>
    <property type="match status" value="1"/>
</dbReference>
<gene>
    <name evidence="9" type="ORF">NAG76_11460</name>
</gene>
<accession>A0A9J6Z8Q5</accession>
<feature type="domain" description="ABC transmembrane type-1" evidence="8">
    <location>
        <begin position="87"/>
        <end position="285"/>
    </location>
</feature>
<dbReference type="InterPro" id="IPR035906">
    <property type="entry name" value="MetI-like_sf"/>
</dbReference>
<dbReference type="Proteomes" id="UP001056756">
    <property type="component" value="Chromosome"/>
</dbReference>
<feature type="transmembrane region" description="Helical" evidence="7">
    <location>
        <begin position="205"/>
        <end position="226"/>
    </location>
</feature>
<organism evidence="9 10">
    <name type="scientific">Candidatus Pristimantibacillus lignocellulolyticus</name>
    <dbReference type="NCBI Taxonomy" id="2994561"/>
    <lineage>
        <taxon>Bacteria</taxon>
        <taxon>Bacillati</taxon>
        <taxon>Bacillota</taxon>
        <taxon>Bacilli</taxon>
        <taxon>Bacillales</taxon>
        <taxon>Paenibacillaceae</taxon>
        <taxon>Candidatus Pristimantibacillus</taxon>
    </lineage>
</organism>
<evidence type="ECO:0000259" key="8">
    <source>
        <dbReference type="Pfam" id="PF00528"/>
    </source>
</evidence>
<evidence type="ECO:0000256" key="7">
    <source>
        <dbReference type="SAM" id="Phobius"/>
    </source>
</evidence>
<reference evidence="9" key="1">
    <citation type="submission" date="2022-05" db="EMBL/GenBank/DDBJ databases">
        <title>Novel bacterial taxa in a minimal lignocellulolytic consortium and its capacity to transform plastics disclosed by genome-resolved metagenomics.</title>
        <authorList>
            <person name="Rodriguez C.A.D."/>
            <person name="Diaz-Garcia L."/>
            <person name="Herrera K."/>
            <person name="Tarazona N.A."/>
            <person name="Sproer C."/>
            <person name="Overmann J."/>
            <person name="Jimenez D.J."/>
        </authorList>
    </citation>
    <scope>NUCLEOTIDE SEQUENCE</scope>
    <source>
        <strain evidence="9">MAG5</strain>
    </source>
</reference>